<evidence type="ECO:0000313" key="4">
    <source>
        <dbReference type="Proteomes" id="UP000218172"/>
    </source>
</evidence>
<evidence type="ECO:0000313" key="3">
    <source>
        <dbReference type="EMBL" id="PCH58431.1"/>
    </source>
</evidence>
<dbReference type="CDD" id="cd07814">
    <property type="entry name" value="SRPBCC_CalC_Aha1-like"/>
    <property type="match status" value="1"/>
</dbReference>
<reference evidence="4" key="1">
    <citation type="submission" date="2017-08" db="EMBL/GenBank/DDBJ databases">
        <title>A dynamic microbial community with high functional redundancy inhabits the cold, oxic subseafloor aquifer.</title>
        <authorList>
            <person name="Tully B.J."/>
            <person name="Wheat C.G."/>
            <person name="Glazer B.T."/>
            <person name="Huber J.A."/>
        </authorList>
    </citation>
    <scope>NUCLEOTIDE SEQUENCE [LARGE SCALE GENOMIC DNA]</scope>
</reference>
<feature type="domain" description="Activator of Hsp90 ATPase homologue 1/2-like C-terminal" evidence="2">
    <location>
        <begin position="34"/>
        <end position="164"/>
    </location>
</feature>
<accession>A0A2A4MEI2</accession>
<evidence type="ECO:0000256" key="1">
    <source>
        <dbReference type="ARBA" id="ARBA00006817"/>
    </source>
</evidence>
<proteinExistence type="inferred from homology"/>
<comment type="caution">
    <text evidence="3">The sequence shown here is derived from an EMBL/GenBank/DDBJ whole genome shotgun (WGS) entry which is preliminary data.</text>
</comment>
<dbReference type="AlphaFoldDB" id="A0A2A4MEI2"/>
<organism evidence="3 4">
    <name type="scientific">SAR86 cluster bacterium</name>
    <dbReference type="NCBI Taxonomy" id="2030880"/>
    <lineage>
        <taxon>Bacteria</taxon>
        <taxon>Pseudomonadati</taxon>
        <taxon>Pseudomonadota</taxon>
        <taxon>Gammaproteobacteria</taxon>
        <taxon>SAR86 cluster</taxon>
    </lineage>
</organism>
<dbReference type="Pfam" id="PF08327">
    <property type="entry name" value="AHSA1"/>
    <property type="match status" value="1"/>
</dbReference>
<gene>
    <name evidence="3" type="ORF">COC19_08490</name>
</gene>
<evidence type="ECO:0000259" key="2">
    <source>
        <dbReference type="Pfam" id="PF08327"/>
    </source>
</evidence>
<dbReference type="InterPro" id="IPR013538">
    <property type="entry name" value="ASHA1/2-like_C"/>
</dbReference>
<dbReference type="InterPro" id="IPR023393">
    <property type="entry name" value="START-like_dom_sf"/>
</dbReference>
<dbReference type="Gene3D" id="3.30.530.20">
    <property type="match status" value="1"/>
</dbReference>
<dbReference type="Proteomes" id="UP000218172">
    <property type="component" value="Unassembled WGS sequence"/>
</dbReference>
<dbReference type="SUPFAM" id="SSF55961">
    <property type="entry name" value="Bet v1-like"/>
    <property type="match status" value="1"/>
</dbReference>
<comment type="similarity">
    <text evidence="1">Belongs to the AHA1 family.</text>
</comment>
<sequence>MNKDTQSQLGMFDENNSAPLQTKAVNISMSKTINAPLQKVFDYWLIPVFVGNWIFATKINPQELGKMDNEVRVGGTFNYSASSNGRHYEFSGEFSTVDIPKRLVFTWKESPKATTTSRVSVSFIDEGERSKIKLSISTQLPAGQDARDVKQNWAKRCGFLAAVFDK</sequence>
<name>A0A2A4MEI2_9GAMM</name>
<protein>
    <recommendedName>
        <fullName evidence="2">Activator of Hsp90 ATPase homologue 1/2-like C-terminal domain-containing protein</fullName>
    </recommendedName>
</protein>
<dbReference type="EMBL" id="NVQR01000164">
    <property type="protein sequence ID" value="PCH58431.1"/>
    <property type="molecule type" value="Genomic_DNA"/>
</dbReference>